<dbReference type="AlphaFoldDB" id="A0A2H1FIS4"/>
<dbReference type="Proteomes" id="UP000230607">
    <property type="component" value="Chromosome 1"/>
</dbReference>
<protein>
    <submittedName>
        <fullName evidence="1">Uncharacterized protein</fullName>
    </submittedName>
</protein>
<proteinExistence type="predicted"/>
<gene>
    <name evidence="1" type="ORF">NCS_30464</name>
</gene>
<name>A0A2H1FIS4_9ARCH</name>
<keyword evidence="2" id="KW-1185">Reference proteome</keyword>
<dbReference type="EMBL" id="LT841358">
    <property type="protein sequence ID" value="SMH72624.1"/>
    <property type="molecule type" value="Genomic_DNA"/>
</dbReference>
<evidence type="ECO:0000313" key="2">
    <source>
        <dbReference type="Proteomes" id="UP000230607"/>
    </source>
</evidence>
<organism evidence="1 2">
    <name type="scientific">Candidatus Nitrosotalea okcheonensis</name>
    <dbReference type="NCBI Taxonomy" id="1903276"/>
    <lineage>
        <taxon>Archaea</taxon>
        <taxon>Nitrososphaerota</taxon>
        <taxon>Nitrososphaeria</taxon>
        <taxon>Nitrosotaleales</taxon>
        <taxon>Nitrosotaleaceae</taxon>
        <taxon>Nitrosotalea</taxon>
    </lineage>
</organism>
<accession>A0A2H1FIS4</accession>
<reference evidence="2" key="1">
    <citation type="submission" date="2017-03" db="EMBL/GenBank/DDBJ databases">
        <authorList>
            <person name="Herbold C."/>
        </authorList>
    </citation>
    <scope>NUCLEOTIDE SEQUENCE [LARGE SCALE GENOMIC DNA]</scope>
</reference>
<evidence type="ECO:0000313" key="1">
    <source>
        <dbReference type="EMBL" id="SMH72624.1"/>
    </source>
</evidence>
<sequence>MYNFDMEKITQFEPRPALKFWNPTLDFVGIIECLGEIRHIVKTGNMKSDVDVVDVRILQGIETIEEIYEEMGREKTKTSQKEYANEERTLTLAKSVLRTAMPHLAPLTGKKIFIAGKGKKSGKNFKYDDYIVLEESDARKVGLIR</sequence>